<accession>A0ACB5U388</accession>
<protein>
    <submittedName>
        <fullName evidence="1">Unnamed protein product</fullName>
    </submittedName>
</protein>
<sequence length="194" mass="21827">MSYSFVGLTVQLLFISGERVSLKLDEPFLQDNGFLTQEEINSYRIGHLRQYIFGDWSELVQHKEQHGHESTDVISKKPTTAEQIQLLHLGSRLNPNDLLSTLNLDLSPIIHVIIKPLDQLQTGTSDKWKFDLANKIKKKSSGSSSGHGHGSHGNHASGKKRASTCNTPPLLNYFSTKKNKKIISRCLNKLQRPQ</sequence>
<evidence type="ECO:0000313" key="2">
    <source>
        <dbReference type="Proteomes" id="UP001165064"/>
    </source>
</evidence>
<reference evidence="1" key="1">
    <citation type="submission" date="2023-04" db="EMBL/GenBank/DDBJ databases">
        <title>Ambrosiozyma monospora NBRC 10751.</title>
        <authorList>
            <person name="Ichikawa N."/>
            <person name="Sato H."/>
            <person name="Tonouchi N."/>
        </authorList>
    </citation>
    <scope>NUCLEOTIDE SEQUENCE</scope>
    <source>
        <strain evidence="1">NBRC 10751</strain>
    </source>
</reference>
<name>A0ACB5U388_AMBMO</name>
<dbReference type="EMBL" id="BSXS01011332">
    <property type="protein sequence ID" value="GMF00256.1"/>
    <property type="molecule type" value="Genomic_DNA"/>
</dbReference>
<dbReference type="Proteomes" id="UP001165064">
    <property type="component" value="Unassembled WGS sequence"/>
</dbReference>
<proteinExistence type="predicted"/>
<evidence type="ECO:0000313" key="1">
    <source>
        <dbReference type="EMBL" id="GMF00256.1"/>
    </source>
</evidence>
<organism evidence="1 2">
    <name type="scientific">Ambrosiozyma monospora</name>
    <name type="common">Yeast</name>
    <name type="synonym">Endomycopsis monosporus</name>
    <dbReference type="NCBI Taxonomy" id="43982"/>
    <lineage>
        <taxon>Eukaryota</taxon>
        <taxon>Fungi</taxon>
        <taxon>Dikarya</taxon>
        <taxon>Ascomycota</taxon>
        <taxon>Saccharomycotina</taxon>
        <taxon>Pichiomycetes</taxon>
        <taxon>Pichiales</taxon>
        <taxon>Pichiaceae</taxon>
        <taxon>Ambrosiozyma</taxon>
    </lineage>
</organism>
<comment type="caution">
    <text evidence="1">The sequence shown here is derived from an EMBL/GenBank/DDBJ whole genome shotgun (WGS) entry which is preliminary data.</text>
</comment>
<keyword evidence="2" id="KW-1185">Reference proteome</keyword>
<gene>
    <name evidence="1" type="ORF">Amon02_001095700</name>
</gene>